<name>A0A1H5Q3P9_9PSEU</name>
<gene>
    <name evidence="1" type="ORF">SAMN05421837_101204</name>
</gene>
<accession>A0A1H5Q3P9</accession>
<proteinExistence type="predicted"/>
<dbReference type="STRING" id="218821.SAMN05421837_101204"/>
<sequence>MTPAEVVLRERQGRDRGWWDRMRACYAPDAAVRLSCSGAPGRSLSRDRGIPSYRFLAQVLGHRGYPVPDDLYGDDRPDGVAELYDTLLTWLPGKAS</sequence>
<dbReference type="Proteomes" id="UP000198878">
    <property type="component" value="Unassembled WGS sequence"/>
</dbReference>
<protein>
    <submittedName>
        <fullName evidence="1">Uncharacterized protein</fullName>
    </submittedName>
</protein>
<organism evidence="1 2">
    <name type="scientific">Amycolatopsis pretoriensis</name>
    <dbReference type="NCBI Taxonomy" id="218821"/>
    <lineage>
        <taxon>Bacteria</taxon>
        <taxon>Bacillati</taxon>
        <taxon>Actinomycetota</taxon>
        <taxon>Actinomycetes</taxon>
        <taxon>Pseudonocardiales</taxon>
        <taxon>Pseudonocardiaceae</taxon>
        <taxon>Amycolatopsis</taxon>
    </lineage>
</organism>
<reference evidence="2" key="1">
    <citation type="submission" date="2016-10" db="EMBL/GenBank/DDBJ databases">
        <authorList>
            <person name="Varghese N."/>
            <person name="Submissions S."/>
        </authorList>
    </citation>
    <scope>NUCLEOTIDE SEQUENCE [LARGE SCALE GENOMIC DNA]</scope>
    <source>
        <strain evidence="2">DSM 44654</strain>
    </source>
</reference>
<dbReference type="OrthoDB" id="1492465at2"/>
<dbReference type="SUPFAM" id="SSF54427">
    <property type="entry name" value="NTF2-like"/>
    <property type="match status" value="1"/>
</dbReference>
<dbReference type="InterPro" id="IPR032710">
    <property type="entry name" value="NTF2-like_dom_sf"/>
</dbReference>
<dbReference type="AlphaFoldDB" id="A0A1H5Q3P9"/>
<dbReference type="EMBL" id="FNUJ01000001">
    <property type="protein sequence ID" value="SEF20041.1"/>
    <property type="molecule type" value="Genomic_DNA"/>
</dbReference>
<dbReference type="RefSeq" id="WP_143050903.1">
    <property type="nucleotide sequence ID" value="NZ_FNUJ01000001.1"/>
</dbReference>
<evidence type="ECO:0000313" key="1">
    <source>
        <dbReference type="EMBL" id="SEF20041.1"/>
    </source>
</evidence>
<evidence type="ECO:0000313" key="2">
    <source>
        <dbReference type="Proteomes" id="UP000198878"/>
    </source>
</evidence>
<keyword evidence="2" id="KW-1185">Reference proteome</keyword>